<dbReference type="EMBL" id="MN740232">
    <property type="protein sequence ID" value="QHT94833.1"/>
    <property type="molecule type" value="Genomic_DNA"/>
</dbReference>
<dbReference type="InterPro" id="IPR036249">
    <property type="entry name" value="Thioredoxin-like_sf"/>
</dbReference>
<organism evidence="8">
    <name type="scientific">viral metagenome</name>
    <dbReference type="NCBI Taxonomy" id="1070528"/>
    <lineage>
        <taxon>unclassified sequences</taxon>
        <taxon>metagenomes</taxon>
        <taxon>organismal metagenomes</taxon>
    </lineage>
</organism>
<dbReference type="CDD" id="cd02961">
    <property type="entry name" value="PDI_a_family"/>
    <property type="match status" value="1"/>
</dbReference>
<evidence type="ECO:0000259" key="7">
    <source>
        <dbReference type="PROSITE" id="PS51352"/>
    </source>
</evidence>
<evidence type="ECO:0000256" key="6">
    <source>
        <dbReference type="SAM" id="Phobius"/>
    </source>
</evidence>
<feature type="transmembrane region" description="Helical" evidence="6">
    <location>
        <begin position="23"/>
        <end position="41"/>
    </location>
</feature>
<keyword evidence="2 6" id="KW-0812">Transmembrane</keyword>
<dbReference type="SUPFAM" id="SSF52833">
    <property type="entry name" value="Thioredoxin-like"/>
    <property type="match status" value="1"/>
</dbReference>
<dbReference type="PANTHER" id="PTHR46426:SF1">
    <property type="entry name" value="PROTEIN DISULFIDE-ISOMERASE TMX3"/>
    <property type="match status" value="1"/>
</dbReference>
<name>A0A6C0ITF5_9ZZZZ</name>
<evidence type="ECO:0000256" key="3">
    <source>
        <dbReference type="ARBA" id="ARBA00022989"/>
    </source>
</evidence>
<evidence type="ECO:0000313" key="8">
    <source>
        <dbReference type="EMBL" id="QHT94833.1"/>
    </source>
</evidence>
<dbReference type="InterPro" id="IPR013766">
    <property type="entry name" value="Thioredoxin_domain"/>
</dbReference>
<keyword evidence="3 6" id="KW-1133">Transmembrane helix</keyword>
<protein>
    <recommendedName>
        <fullName evidence="7">Thioredoxin domain-containing protein</fullName>
    </recommendedName>
</protein>
<evidence type="ECO:0000256" key="4">
    <source>
        <dbReference type="ARBA" id="ARBA00023136"/>
    </source>
</evidence>
<feature type="domain" description="Thioredoxin" evidence="7">
    <location>
        <begin position="40"/>
        <end position="194"/>
    </location>
</feature>
<accession>A0A6C0ITF5</accession>
<dbReference type="GO" id="GO:0016020">
    <property type="term" value="C:membrane"/>
    <property type="evidence" value="ECO:0007669"/>
    <property type="project" value="UniProtKB-SubCell"/>
</dbReference>
<sequence>MTLEENTQTTVSKIIDNFKSPSFLMYIAIVALFVGIGYMIYVNYIAPRISPAWIANDEYDQSNQSDGTEESGSGAGPGPGPGPGPPGEEKGQAQLYLFHTNWCPYCKKLWPIWDKVKESLDRKIFNGFQLSFVEIDGDKQEADLNYFEAEFLKSAEKKKIDGFPSIYMIKGDQVYEFEAAPTEENLKEFVKSVL</sequence>
<dbReference type="InterPro" id="IPR012336">
    <property type="entry name" value="Thioredoxin-like_fold"/>
</dbReference>
<dbReference type="AlphaFoldDB" id="A0A6C0ITF5"/>
<dbReference type="InterPro" id="IPR052250">
    <property type="entry name" value="PDI_TMX3"/>
</dbReference>
<dbReference type="GO" id="GO:0005783">
    <property type="term" value="C:endoplasmic reticulum"/>
    <property type="evidence" value="ECO:0007669"/>
    <property type="project" value="TreeGrafter"/>
</dbReference>
<evidence type="ECO:0000256" key="2">
    <source>
        <dbReference type="ARBA" id="ARBA00022692"/>
    </source>
</evidence>
<dbReference type="Pfam" id="PF13098">
    <property type="entry name" value="Thioredoxin_2"/>
    <property type="match status" value="1"/>
</dbReference>
<evidence type="ECO:0000256" key="5">
    <source>
        <dbReference type="SAM" id="MobiDB-lite"/>
    </source>
</evidence>
<feature type="region of interest" description="Disordered" evidence="5">
    <location>
        <begin position="60"/>
        <end position="90"/>
    </location>
</feature>
<dbReference type="PROSITE" id="PS51352">
    <property type="entry name" value="THIOREDOXIN_2"/>
    <property type="match status" value="1"/>
</dbReference>
<comment type="subcellular location">
    <subcellularLocation>
        <location evidence="1">Membrane</location>
        <topology evidence="1">Single-pass membrane protein</topology>
    </subcellularLocation>
</comment>
<keyword evidence="4 6" id="KW-0472">Membrane</keyword>
<reference evidence="8" key="1">
    <citation type="journal article" date="2020" name="Nature">
        <title>Giant virus diversity and host interactions through global metagenomics.</title>
        <authorList>
            <person name="Schulz F."/>
            <person name="Roux S."/>
            <person name="Paez-Espino D."/>
            <person name="Jungbluth S."/>
            <person name="Walsh D.A."/>
            <person name="Denef V.J."/>
            <person name="McMahon K.D."/>
            <person name="Konstantinidis K.T."/>
            <person name="Eloe-Fadrosh E.A."/>
            <person name="Kyrpides N.C."/>
            <person name="Woyke T."/>
        </authorList>
    </citation>
    <scope>NUCLEOTIDE SEQUENCE</scope>
    <source>
        <strain evidence="8">GVMAG-M-3300024261-37</strain>
    </source>
</reference>
<proteinExistence type="predicted"/>
<dbReference type="PANTHER" id="PTHR46426">
    <property type="entry name" value="PROTEIN DISULFIDE-ISOMERASE TMX3"/>
    <property type="match status" value="1"/>
</dbReference>
<dbReference type="Gene3D" id="3.40.30.10">
    <property type="entry name" value="Glutaredoxin"/>
    <property type="match status" value="1"/>
</dbReference>
<evidence type="ECO:0000256" key="1">
    <source>
        <dbReference type="ARBA" id="ARBA00004167"/>
    </source>
</evidence>